<evidence type="ECO:0000256" key="1">
    <source>
        <dbReference type="SAM" id="MobiDB-lite"/>
    </source>
</evidence>
<accession>A0A834WEE5</accession>
<sequence length="37" mass="4274">MENCINFPGIPPHRKTPKGKSKGMHMSDIHKEEIKRT</sequence>
<proteinExistence type="predicted"/>
<feature type="compositionally biased region" description="Basic and acidic residues" evidence="1">
    <location>
        <begin position="25"/>
        <end position="37"/>
    </location>
</feature>
<comment type="caution">
    <text evidence="2">The sequence shown here is derived from an EMBL/GenBank/DDBJ whole genome shotgun (WGS) entry which is preliminary data.</text>
</comment>
<feature type="compositionally biased region" description="Basic residues" evidence="1">
    <location>
        <begin position="12"/>
        <end position="23"/>
    </location>
</feature>
<keyword evidence="3" id="KW-1185">Reference proteome</keyword>
<evidence type="ECO:0000313" key="3">
    <source>
        <dbReference type="Proteomes" id="UP000634136"/>
    </source>
</evidence>
<name>A0A834WEE5_9FABA</name>
<gene>
    <name evidence="2" type="ORF">G2W53_025062</name>
</gene>
<feature type="region of interest" description="Disordered" evidence="1">
    <location>
        <begin position="1"/>
        <end position="37"/>
    </location>
</feature>
<evidence type="ECO:0000313" key="2">
    <source>
        <dbReference type="EMBL" id="KAF7819607.1"/>
    </source>
</evidence>
<reference evidence="2" key="1">
    <citation type="submission" date="2020-09" db="EMBL/GenBank/DDBJ databases">
        <title>Genome-Enabled Discovery of Anthraquinone Biosynthesis in Senna tora.</title>
        <authorList>
            <person name="Kang S.-H."/>
            <person name="Pandey R.P."/>
            <person name="Lee C.-M."/>
            <person name="Sim J.-S."/>
            <person name="Jeong J.-T."/>
            <person name="Choi B.-S."/>
            <person name="Jung M."/>
            <person name="Ginzburg D."/>
            <person name="Zhao K."/>
            <person name="Won S.Y."/>
            <person name="Oh T.-J."/>
            <person name="Yu Y."/>
            <person name="Kim N.-H."/>
            <person name="Lee O.R."/>
            <person name="Lee T.-H."/>
            <person name="Bashyal P."/>
            <person name="Kim T.-S."/>
            <person name="Lee W.-H."/>
            <person name="Kawkins C."/>
            <person name="Kim C.-K."/>
            <person name="Kim J.S."/>
            <person name="Ahn B.O."/>
            <person name="Rhee S.Y."/>
            <person name="Sohng J.K."/>
        </authorList>
    </citation>
    <scope>NUCLEOTIDE SEQUENCE</scope>
    <source>
        <tissue evidence="2">Leaf</tissue>
    </source>
</reference>
<dbReference type="AlphaFoldDB" id="A0A834WEE5"/>
<organism evidence="2 3">
    <name type="scientific">Senna tora</name>
    <dbReference type="NCBI Taxonomy" id="362788"/>
    <lineage>
        <taxon>Eukaryota</taxon>
        <taxon>Viridiplantae</taxon>
        <taxon>Streptophyta</taxon>
        <taxon>Embryophyta</taxon>
        <taxon>Tracheophyta</taxon>
        <taxon>Spermatophyta</taxon>
        <taxon>Magnoliopsida</taxon>
        <taxon>eudicotyledons</taxon>
        <taxon>Gunneridae</taxon>
        <taxon>Pentapetalae</taxon>
        <taxon>rosids</taxon>
        <taxon>fabids</taxon>
        <taxon>Fabales</taxon>
        <taxon>Fabaceae</taxon>
        <taxon>Caesalpinioideae</taxon>
        <taxon>Cassia clade</taxon>
        <taxon>Senna</taxon>
    </lineage>
</organism>
<protein>
    <submittedName>
        <fullName evidence="2">Uncharacterized protein</fullName>
    </submittedName>
</protein>
<dbReference type="Proteomes" id="UP000634136">
    <property type="component" value="Unassembled WGS sequence"/>
</dbReference>
<dbReference type="EMBL" id="JAAIUW010000008">
    <property type="protein sequence ID" value="KAF7819607.1"/>
    <property type="molecule type" value="Genomic_DNA"/>
</dbReference>